<evidence type="ECO:0000256" key="3">
    <source>
        <dbReference type="ARBA" id="ARBA00023212"/>
    </source>
</evidence>
<dbReference type="GO" id="GO:0005856">
    <property type="term" value="C:cytoskeleton"/>
    <property type="evidence" value="ECO:0007669"/>
    <property type="project" value="UniProtKB-SubCell"/>
</dbReference>
<keyword evidence="5" id="KW-1133">Transmembrane helix</keyword>
<evidence type="ECO:0000256" key="5">
    <source>
        <dbReference type="SAM" id="Phobius"/>
    </source>
</evidence>
<sequence>MIQKEVVVFLSNSNYIFQHKPLPTDKLIEHAIEQETSKCVCQPKFQPRKIGKDRYFYKVKLTSSVRSILNKKAYPLIYFYFILFNICVPCNCFRCEKARRNFSRVYLVRFLNSTTIVRVGGGWMSLNEFLDSRDPCRILPTPSLSIMGIHVHMKLQIELLSRSKLDHHCKPSERLLSSAHSRSRMRDSNPGPSASRTNYPEMSHTRTKPPFSASRFSMVV</sequence>
<evidence type="ECO:0000313" key="8">
    <source>
        <dbReference type="Proteomes" id="UP000269396"/>
    </source>
</evidence>
<feature type="region of interest" description="Disordered" evidence="4">
    <location>
        <begin position="175"/>
        <end position="220"/>
    </location>
</feature>
<dbReference type="SUPFAM" id="SSF143575">
    <property type="entry name" value="GAS2 domain-like"/>
    <property type="match status" value="1"/>
</dbReference>
<feature type="transmembrane region" description="Helical" evidence="5">
    <location>
        <begin position="73"/>
        <end position="93"/>
    </location>
</feature>
<name>A0A3P7XZQ3_9TREM</name>
<dbReference type="InterPro" id="IPR036534">
    <property type="entry name" value="GAR_dom_sf"/>
</dbReference>
<dbReference type="GO" id="GO:0008017">
    <property type="term" value="F:microtubule binding"/>
    <property type="evidence" value="ECO:0007669"/>
    <property type="project" value="InterPro"/>
</dbReference>
<keyword evidence="8" id="KW-1185">Reference proteome</keyword>
<evidence type="ECO:0000256" key="1">
    <source>
        <dbReference type="ARBA" id="ARBA00004245"/>
    </source>
</evidence>
<evidence type="ECO:0000259" key="6">
    <source>
        <dbReference type="PROSITE" id="PS51460"/>
    </source>
</evidence>
<keyword evidence="5" id="KW-0812">Transmembrane</keyword>
<accession>A0A3P7XZQ3</accession>
<comment type="subcellular location">
    <subcellularLocation>
        <location evidence="1">Cytoplasm</location>
        <location evidence="1">Cytoskeleton</location>
    </subcellularLocation>
</comment>
<dbReference type="EMBL" id="UZAL01002006">
    <property type="protein sequence ID" value="VDO80686.1"/>
    <property type="molecule type" value="Genomic_DNA"/>
</dbReference>
<keyword evidence="5" id="KW-0472">Membrane</keyword>
<evidence type="ECO:0000313" key="7">
    <source>
        <dbReference type="EMBL" id="VDO80686.1"/>
    </source>
</evidence>
<dbReference type="Gene3D" id="3.30.920.20">
    <property type="entry name" value="Gas2-like domain"/>
    <property type="match status" value="1"/>
</dbReference>
<proteinExistence type="predicted"/>
<feature type="compositionally biased region" description="Polar residues" evidence="4">
    <location>
        <begin position="190"/>
        <end position="200"/>
    </location>
</feature>
<feature type="domain" description="GAR" evidence="6">
    <location>
        <begin position="22"/>
        <end position="137"/>
    </location>
</feature>
<dbReference type="Proteomes" id="UP000269396">
    <property type="component" value="Unassembled WGS sequence"/>
</dbReference>
<gene>
    <name evidence="7" type="ORF">SMTD_LOCUS1710</name>
</gene>
<dbReference type="AlphaFoldDB" id="A0A3P7XZQ3"/>
<evidence type="ECO:0000256" key="2">
    <source>
        <dbReference type="ARBA" id="ARBA00022490"/>
    </source>
</evidence>
<dbReference type="PROSITE" id="PS51460">
    <property type="entry name" value="GAR"/>
    <property type="match status" value="1"/>
</dbReference>
<dbReference type="InterPro" id="IPR003108">
    <property type="entry name" value="GAR_dom"/>
</dbReference>
<keyword evidence="2" id="KW-0963">Cytoplasm</keyword>
<organism evidence="7 8">
    <name type="scientific">Schistosoma mattheei</name>
    <dbReference type="NCBI Taxonomy" id="31246"/>
    <lineage>
        <taxon>Eukaryota</taxon>
        <taxon>Metazoa</taxon>
        <taxon>Spiralia</taxon>
        <taxon>Lophotrochozoa</taxon>
        <taxon>Platyhelminthes</taxon>
        <taxon>Trematoda</taxon>
        <taxon>Digenea</taxon>
        <taxon>Strigeidida</taxon>
        <taxon>Schistosomatoidea</taxon>
        <taxon>Schistosomatidae</taxon>
        <taxon>Schistosoma</taxon>
    </lineage>
</organism>
<protein>
    <recommendedName>
        <fullName evidence="6">GAR domain-containing protein</fullName>
    </recommendedName>
</protein>
<reference evidence="7 8" key="1">
    <citation type="submission" date="2018-11" db="EMBL/GenBank/DDBJ databases">
        <authorList>
            <consortium name="Pathogen Informatics"/>
        </authorList>
    </citation>
    <scope>NUCLEOTIDE SEQUENCE [LARGE SCALE GENOMIC DNA]</scope>
    <source>
        <strain>Denwood</strain>
        <strain evidence="8">Zambia</strain>
    </source>
</reference>
<evidence type="ECO:0000256" key="4">
    <source>
        <dbReference type="SAM" id="MobiDB-lite"/>
    </source>
</evidence>
<keyword evidence="3" id="KW-0206">Cytoskeleton</keyword>
<dbReference type="SMART" id="SM00243">
    <property type="entry name" value="GAS2"/>
    <property type="match status" value="1"/>
</dbReference>
<dbReference type="Pfam" id="PF02187">
    <property type="entry name" value="GAS2"/>
    <property type="match status" value="1"/>
</dbReference>